<gene>
    <name evidence="1" type="ORF">RRG08_016074</name>
</gene>
<dbReference type="AlphaFoldDB" id="A0AAE0ZPL3"/>
<reference evidence="1" key="1">
    <citation type="journal article" date="2023" name="G3 (Bethesda)">
        <title>A reference genome for the long-term kleptoplast-retaining sea slug Elysia crispata morphotype clarki.</title>
        <authorList>
            <person name="Eastman K.E."/>
            <person name="Pendleton A.L."/>
            <person name="Shaikh M.A."/>
            <person name="Suttiyut T."/>
            <person name="Ogas R."/>
            <person name="Tomko P."/>
            <person name="Gavelis G."/>
            <person name="Widhalm J.R."/>
            <person name="Wisecaver J.H."/>
        </authorList>
    </citation>
    <scope>NUCLEOTIDE SEQUENCE</scope>
    <source>
        <strain evidence="1">ECLA1</strain>
    </source>
</reference>
<accession>A0AAE0ZPL3</accession>
<evidence type="ECO:0000313" key="1">
    <source>
        <dbReference type="EMBL" id="KAK3772661.1"/>
    </source>
</evidence>
<protein>
    <submittedName>
        <fullName evidence="1">Uncharacterized protein</fullName>
    </submittedName>
</protein>
<organism evidence="1 2">
    <name type="scientific">Elysia crispata</name>
    <name type="common">lettuce slug</name>
    <dbReference type="NCBI Taxonomy" id="231223"/>
    <lineage>
        <taxon>Eukaryota</taxon>
        <taxon>Metazoa</taxon>
        <taxon>Spiralia</taxon>
        <taxon>Lophotrochozoa</taxon>
        <taxon>Mollusca</taxon>
        <taxon>Gastropoda</taxon>
        <taxon>Heterobranchia</taxon>
        <taxon>Euthyneura</taxon>
        <taxon>Panpulmonata</taxon>
        <taxon>Sacoglossa</taxon>
        <taxon>Placobranchoidea</taxon>
        <taxon>Plakobranchidae</taxon>
        <taxon>Elysia</taxon>
    </lineage>
</organism>
<evidence type="ECO:0000313" key="2">
    <source>
        <dbReference type="Proteomes" id="UP001283361"/>
    </source>
</evidence>
<dbReference type="Proteomes" id="UP001283361">
    <property type="component" value="Unassembled WGS sequence"/>
</dbReference>
<keyword evidence="2" id="KW-1185">Reference proteome</keyword>
<name>A0AAE0ZPL3_9GAST</name>
<comment type="caution">
    <text evidence="1">The sequence shown here is derived from an EMBL/GenBank/DDBJ whole genome shotgun (WGS) entry which is preliminary data.</text>
</comment>
<proteinExistence type="predicted"/>
<sequence>MLSHNRLYRIDIPQSSLQMCYPTIISLNMLTVINSTDILSRRSTPPYSTNTLSLTSSSHFTTALTSMIMAENANITDFTAMVLLVSYNKIKEHQFSTGKAQDVKMEIYWGI</sequence>
<dbReference type="EMBL" id="JAWDGP010003608">
    <property type="protein sequence ID" value="KAK3772661.1"/>
    <property type="molecule type" value="Genomic_DNA"/>
</dbReference>